<name>A0A371GL73_MUCPR</name>
<feature type="non-terminal residue" evidence="1">
    <location>
        <position position="171"/>
    </location>
</feature>
<proteinExistence type="predicted"/>
<sequence>MAKVVHNHWLCFLYDECDVHHNIMLPEGSGAWVGAPAVADQWVRQVILKCVSSLLNSSGSKFLSFFDFLGIFLIGGGRTSLHHVKYFPQMRQSFPIYSTYLHQIGPSTNNDIIEGFTHIVEKNVTLWVRSKPRLAPKPIIQFLMKLSNPMIDLHFRKLSLHPPKQTYNLSN</sequence>
<reference evidence="1" key="1">
    <citation type="submission" date="2018-05" db="EMBL/GenBank/DDBJ databases">
        <title>Draft genome of Mucuna pruriens seed.</title>
        <authorList>
            <person name="Nnadi N.E."/>
            <person name="Vos R."/>
            <person name="Hasami M.H."/>
            <person name="Devisetty U.K."/>
            <person name="Aguiy J.C."/>
        </authorList>
    </citation>
    <scope>NUCLEOTIDE SEQUENCE [LARGE SCALE GENOMIC DNA]</scope>
    <source>
        <strain evidence="1">JCA_2017</strain>
    </source>
</reference>
<protein>
    <submittedName>
        <fullName evidence="1">Uncharacterized protein</fullName>
    </submittedName>
</protein>
<dbReference type="AlphaFoldDB" id="A0A371GL73"/>
<keyword evidence="2" id="KW-1185">Reference proteome</keyword>
<dbReference type="EMBL" id="QJKJ01005212">
    <property type="protein sequence ID" value="RDX91053.1"/>
    <property type="molecule type" value="Genomic_DNA"/>
</dbReference>
<comment type="caution">
    <text evidence="1">The sequence shown here is derived from an EMBL/GenBank/DDBJ whole genome shotgun (WGS) entry which is preliminary data.</text>
</comment>
<evidence type="ECO:0000313" key="2">
    <source>
        <dbReference type="Proteomes" id="UP000257109"/>
    </source>
</evidence>
<evidence type="ECO:0000313" key="1">
    <source>
        <dbReference type="EMBL" id="RDX91053.1"/>
    </source>
</evidence>
<organism evidence="1 2">
    <name type="scientific">Mucuna pruriens</name>
    <name type="common">Velvet bean</name>
    <name type="synonym">Dolichos pruriens</name>
    <dbReference type="NCBI Taxonomy" id="157652"/>
    <lineage>
        <taxon>Eukaryota</taxon>
        <taxon>Viridiplantae</taxon>
        <taxon>Streptophyta</taxon>
        <taxon>Embryophyta</taxon>
        <taxon>Tracheophyta</taxon>
        <taxon>Spermatophyta</taxon>
        <taxon>Magnoliopsida</taxon>
        <taxon>eudicotyledons</taxon>
        <taxon>Gunneridae</taxon>
        <taxon>Pentapetalae</taxon>
        <taxon>rosids</taxon>
        <taxon>fabids</taxon>
        <taxon>Fabales</taxon>
        <taxon>Fabaceae</taxon>
        <taxon>Papilionoideae</taxon>
        <taxon>50 kb inversion clade</taxon>
        <taxon>NPAAA clade</taxon>
        <taxon>indigoferoid/millettioid clade</taxon>
        <taxon>Phaseoleae</taxon>
        <taxon>Mucuna</taxon>
    </lineage>
</organism>
<accession>A0A371GL73</accession>
<dbReference type="Proteomes" id="UP000257109">
    <property type="component" value="Unassembled WGS sequence"/>
</dbReference>
<feature type="non-terminal residue" evidence="1">
    <location>
        <position position="1"/>
    </location>
</feature>
<gene>
    <name evidence="1" type="ORF">CR513_27020</name>
</gene>